<dbReference type="AlphaFoldDB" id="A0A2K2F2A6"/>
<evidence type="ECO:0000313" key="4">
    <source>
        <dbReference type="Proteomes" id="UP000236151"/>
    </source>
</evidence>
<evidence type="ECO:0000313" key="3">
    <source>
        <dbReference type="EMBL" id="PNT96810.1"/>
    </source>
</evidence>
<dbReference type="Pfam" id="PF01408">
    <property type="entry name" value="GFO_IDH_MocA"/>
    <property type="match status" value="1"/>
</dbReference>
<dbReference type="InterPro" id="IPR000683">
    <property type="entry name" value="Gfo/Idh/MocA-like_OxRdtase_N"/>
</dbReference>
<protein>
    <submittedName>
        <fullName evidence="3">Oxidoreductase</fullName>
    </submittedName>
</protein>
<organism evidence="3 4">
    <name type="scientific">Clostridium thermosuccinogenes</name>
    <dbReference type="NCBI Taxonomy" id="84032"/>
    <lineage>
        <taxon>Bacteria</taxon>
        <taxon>Bacillati</taxon>
        <taxon>Bacillota</taxon>
        <taxon>Clostridia</taxon>
        <taxon>Eubacteriales</taxon>
        <taxon>Clostridiaceae</taxon>
        <taxon>Clostridium</taxon>
    </lineage>
</organism>
<dbReference type="InterPro" id="IPR052515">
    <property type="entry name" value="Gfo/Idh/MocA_Oxidoreductase"/>
</dbReference>
<dbReference type="KEGG" id="cthd:CDO33_08210"/>
<dbReference type="PANTHER" id="PTHR43249:SF1">
    <property type="entry name" value="D-GLUCOSIDE 3-DEHYDROGENASE"/>
    <property type="match status" value="1"/>
</dbReference>
<accession>A0A2K2F2A6</accession>
<dbReference type="Pfam" id="PF22725">
    <property type="entry name" value="GFO_IDH_MocA_C3"/>
    <property type="match status" value="1"/>
</dbReference>
<comment type="caution">
    <text evidence="3">The sequence shown here is derived from an EMBL/GenBank/DDBJ whole genome shotgun (WGS) entry which is preliminary data.</text>
</comment>
<dbReference type="OrthoDB" id="9815825at2"/>
<dbReference type="InterPro" id="IPR036291">
    <property type="entry name" value="NAD(P)-bd_dom_sf"/>
</dbReference>
<evidence type="ECO:0000259" key="2">
    <source>
        <dbReference type="Pfam" id="PF22725"/>
    </source>
</evidence>
<dbReference type="RefSeq" id="WP_103082450.1">
    <property type="nucleotide sequence ID" value="NZ_CP021850.1"/>
</dbReference>
<dbReference type="GO" id="GO:0000166">
    <property type="term" value="F:nucleotide binding"/>
    <property type="evidence" value="ECO:0007669"/>
    <property type="project" value="InterPro"/>
</dbReference>
<reference evidence="3 4" key="1">
    <citation type="submission" date="2017-06" db="EMBL/GenBank/DDBJ databases">
        <title>Investigating the central metabolism of Clostridium thermosuccinogenes.</title>
        <authorList>
            <person name="Koendjbiharie J.G."/>
            <person name="van Kranenburg R."/>
        </authorList>
    </citation>
    <scope>NUCLEOTIDE SEQUENCE [LARGE SCALE GENOMIC DNA]</scope>
    <source>
        <strain evidence="3 4">DSM 5806</strain>
    </source>
</reference>
<name>A0A2K2F2A6_9CLOT</name>
<dbReference type="PANTHER" id="PTHR43249">
    <property type="entry name" value="UDP-N-ACETYL-2-AMINO-2-DEOXY-D-GLUCURONATE OXIDASE"/>
    <property type="match status" value="1"/>
</dbReference>
<evidence type="ECO:0000259" key="1">
    <source>
        <dbReference type="Pfam" id="PF01408"/>
    </source>
</evidence>
<dbReference type="SUPFAM" id="SSF51735">
    <property type="entry name" value="NAD(P)-binding Rossmann-fold domains"/>
    <property type="match status" value="1"/>
</dbReference>
<dbReference type="Proteomes" id="UP000236151">
    <property type="component" value="Unassembled WGS sequence"/>
</dbReference>
<dbReference type="InterPro" id="IPR055170">
    <property type="entry name" value="GFO_IDH_MocA-like_dom"/>
</dbReference>
<dbReference type="Gene3D" id="3.30.360.10">
    <property type="entry name" value="Dihydrodipicolinate Reductase, domain 2"/>
    <property type="match status" value="1"/>
</dbReference>
<gene>
    <name evidence="3" type="ORF">CDQ84_14490</name>
</gene>
<proteinExistence type="predicted"/>
<dbReference type="EMBL" id="NIOJ01000044">
    <property type="protein sequence ID" value="PNT96810.1"/>
    <property type="molecule type" value="Genomic_DNA"/>
</dbReference>
<dbReference type="SUPFAM" id="SSF55347">
    <property type="entry name" value="Glyceraldehyde-3-phosphate dehydrogenase-like, C-terminal domain"/>
    <property type="match status" value="1"/>
</dbReference>
<keyword evidence="4" id="KW-1185">Reference proteome</keyword>
<feature type="domain" description="Gfo/Idh/MocA-like oxidoreductase N-terminal" evidence="1">
    <location>
        <begin position="5"/>
        <end position="121"/>
    </location>
</feature>
<sequence length="345" mass="37960">MSRKLNFAIVGCGVIAPSHADSIKNIEEARLYAVCDIVPEKADGFAKKYMVDHVYYDYREMMKDPAIDVVCVCVPSGIHGEISKAAARAGKHIVCEKPMEITPEKMDDVIKVVRECGVKMQCIFQRRTMNAAIAVKKAIGEGKLGRIVLADAYLKYYRSQEYYNSADWRGTWELDGGGALMNQGVHGIDLLLWMVGEKVKKVFAKAGTLARKIDVEDTAAAILQFEGGGFGVIEGTTSVYPGFETRFEIHGEKGTVIFDDSGIKAWKFIGDDAPEVPDAGESLGGASDPAKISSAGHYILIKDLIEAIHEDREPMIPPEEARTAVDIICAIYKSSRENRELDFQI</sequence>
<dbReference type="Gene3D" id="3.40.50.720">
    <property type="entry name" value="NAD(P)-binding Rossmann-like Domain"/>
    <property type="match status" value="1"/>
</dbReference>
<feature type="domain" description="GFO/IDH/MocA-like oxidoreductase" evidence="2">
    <location>
        <begin position="134"/>
        <end position="256"/>
    </location>
</feature>